<keyword evidence="1" id="KW-0808">Transferase</keyword>
<evidence type="ECO:0000313" key="1">
    <source>
        <dbReference type="EMBL" id="KJY83442.1"/>
    </source>
</evidence>
<proteinExistence type="predicted"/>
<protein>
    <submittedName>
        <fullName evidence="1">Nucleotidyltransferase</fullName>
    </submittedName>
</protein>
<dbReference type="AlphaFoldDB" id="A0A0F4NK47"/>
<dbReference type="OrthoDB" id="3422944at2"/>
<evidence type="ECO:0000313" key="2">
    <source>
        <dbReference type="Proteomes" id="UP000033673"/>
    </source>
</evidence>
<dbReference type="Gene3D" id="3.30.460.10">
    <property type="entry name" value="Beta Polymerase, domain 2"/>
    <property type="match status" value="1"/>
</dbReference>
<gene>
    <name evidence="1" type="ORF">TW81_09680</name>
</gene>
<dbReference type="GO" id="GO:0016740">
    <property type="term" value="F:transferase activity"/>
    <property type="evidence" value="ECO:0007669"/>
    <property type="project" value="UniProtKB-KW"/>
</dbReference>
<comment type="caution">
    <text evidence="1">The sequence shown here is derived from an EMBL/GenBank/DDBJ whole genome shotgun (WGS) entry which is preliminary data.</text>
</comment>
<dbReference type="Proteomes" id="UP000033673">
    <property type="component" value="Unassembled WGS sequence"/>
</dbReference>
<dbReference type="STRING" id="579748.TW81_09680"/>
<name>A0A0F4NK47_9VIBR</name>
<reference evidence="1 2" key="1">
    <citation type="journal article" date="2015" name="BMC Genomics">
        <title>Genome mining reveals unlocked bioactive potential of marine Gram-negative bacteria.</title>
        <authorList>
            <person name="Machado H."/>
            <person name="Sonnenschein E.C."/>
            <person name="Melchiorsen J."/>
            <person name="Gram L."/>
        </authorList>
    </citation>
    <scope>NUCLEOTIDE SEQUENCE [LARGE SCALE GENOMIC DNA]</scope>
    <source>
        <strain evidence="1 2">S2757</strain>
    </source>
</reference>
<sequence>MHLSTISREQPFQPQYQPAIDELVSFLRNGLGDNLHSIYLYGSVARKTAKLGLSNLDVIVVTHASFSNLRTTLFNSIKWRFQKSHPFITEVSFKTALAAEVASLDSIFSWGFQLRHCSVCIFGEDLSECFGDYEPSWEIAKHWNMDVEDWVAVYRNRIARCDKAEDQIKAQKIIAKKLLRASYSLVMYKDKRWFDDPLECGQRFLRYYPDKQIEIERLGILLSGRLIAKRSVIGILDGFGDWLAKQYKKTEFRIG</sequence>
<dbReference type="SUPFAM" id="SSF81301">
    <property type="entry name" value="Nucleotidyltransferase"/>
    <property type="match status" value="1"/>
</dbReference>
<dbReference type="RefSeq" id="WP_045955685.1">
    <property type="nucleotide sequence ID" value="NZ_JXXV01000016.1"/>
</dbReference>
<keyword evidence="2" id="KW-1185">Reference proteome</keyword>
<organism evidence="1 2">
    <name type="scientific">Vibrio galatheae</name>
    <dbReference type="NCBI Taxonomy" id="579748"/>
    <lineage>
        <taxon>Bacteria</taxon>
        <taxon>Pseudomonadati</taxon>
        <taxon>Pseudomonadota</taxon>
        <taxon>Gammaproteobacteria</taxon>
        <taxon>Vibrionales</taxon>
        <taxon>Vibrionaceae</taxon>
        <taxon>Vibrio</taxon>
    </lineage>
</organism>
<dbReference type="EMBL" id="JXXV01000016">
    <property type="protein sequence ID" value="KJY83442.1"/>
    <property type="molecule type" value="Genomic_DNA"/>
</dbReference>
<accession>A0A0F4NK47</accession>
<dbReference type="PATRIC" id="fig|579748.3.peg.1992"/>
<dbReference type="CDD" id="cd05403">
    <property type="entry name" value="NT_KNTase_like"/>
    <property type="match status" value="1"/>
</dbReference>
<dbReference type="InterPro" id="IPR043519">
    <property type="entry name" value="NT_sf"/>
</dbReference>